<dbReference type="GO" id="GO:0019242">
    <property type="term" value="P:methylglyoxal biosynthetic process"/>
    <property type="evidence" value="ECO:0007669"/>
    <property type="project" value="UniProtKB-UniRule"/>
</dbReference>
<dbReference type="NCBIfam" id="TIGR00160">
    <property type="entry name" value="MGSA"/>
    <property type="match status" value="1"/>
</dbReference>
<feature type="active site" description="Proton donor/acceptor" evidence="1 2">
    <location>
        <position position="80"/>
    </location>
</feature>
<proteinExistence type="inferred from homology"/>
<accession>A0A537J617</accession>
<comment type="caution">
    <text evidence="1">Lacks conserved residue(s) required for the propagation of feature annotation.</text>
</comment>
<evidence type="ECO:0000256" key="2">
    <source>
        <dbReference type="PIRSR" id="PIRSR006614-1"/>
    </source>
</evidence>
<dbReference type="GO" id="GO:0008929">
    <property type="term" value="F:methylglyoxal synthase activity"/>
    <property type="evidence" value="ECO:0007669"/>
    <property type="project" value="UniProtKB-UniRule"/>
</dbReference>
<dbReference type="Pfam" id="PF02142">
    <property type="entry name" value="MGS"/>
    <property type="match status" value="1"/>
</dbReference>
<comment type="catalytic activity">
    <reaction evidence="1">
        <text>dihydroxyacetone phosphate = methylglyoxal + phosphate</text>
        <dbReference type="Rhea" id="RHEA:17937"/>
        <dbReference type="ChEBI" id="CHEBI:17158"/>
        <dbReference type="ChEBI" id="CHEBI:43474"/>
        <dbReference type="ChEBI" id="CHEBI:57642"/>
        <dbReference type="EC" id="4.2.3.3"/>
    </reaction>
</comment>
<dbReference type="PANTHER" id="PTHR30492:SF0">
    <property type="entry name" value="METHYLGLYOXAL SYNTHASE"/>
    <property type="match status" value="1"/>
</dbReference>
<feature type="binding site" evidence="1">
    <location>
        <position position="32"/>
    </location>
    <ligand>
        <name>substrate</name>
    </ligand>
</feature>
<dbReference type="InterPro" id="IPR011607">
    <property type="entry name" value="MGS-like_dom"/>
</dbReference>
<comment type="similarity">
    <text evidence="1">Belongs to the methylglyoxal synthase family.</text>
</comment>
<feature type="binding site" evidence="1">
    <location>
        <begin position="74"/>
        <end position="75"/>
    </location>
    <ligand>
        <name>substrate</name>
    </ligand>
</feature>
<dbReference type="EC" id="4.2.3.3" evidence="1"/>
<dbReference type="AlphaFoldDB" id="A0A537J617"/>
<gene>
    <name evidence="1" type="primary">mgsA</name>
    <name evidence="4" type="ORF">E6H03_11430</name>
</gene>
<dbReference type="InterPro" id="IPR018148">
    <property type="entry name" value="Methylglyoxal_synth_AS"/>
</dbReference>
<dbReference type="Proteomes" id="UP000318093">
    <property type="component" value="Unassembled WGS sequence"/>
</dbReference>
<dbReference type="HAMAP" id="MF_00549">
    <property type="entry name" value="Methylglyoxal_synth"/>
    <property type="match status" value="1"/>
</dbReference>
<evidence type="ECO:0000313" key="5">
    <source>
        <dbReference type="Proteomes" id="UP000318093"/>
    </source>
</evidence>
<dbReference type="Gene3D" id="3.40.50.1380">
    <property type="entry name" value="Methylglyoxal synthase-like domain"/>
    <property type="match status" value="1"/>
</dbReference>
<comment type="caution">
    <text evidence="4">The sequence shown here is derived from an EMBL/GenBank/DDBJ whole genome shotgun (WGS) entry which is preliminary data.</text>
</comment>
<dbReference type="PROSITE" id="PS01335">
    <property type="entry name" value="METHYLGLYOXAL_SYNTH"/>
    <property type="match status" value="1"/>
</dbReference>
<dbReference type="SUPFAM" id="SSF52335">
    <property type="entry name" value="Methylglyoxal synthase-like"/>
    <property type="match status" value="1"/>
</dbReference>
<feature type="binding site" evidence="1">
    <location>
        <position position="28"/>
    </location>
    <ligand>
        <name>substrate</name>
    </ligand>
</feature>
<dbReference type="PANTHER" id="PTHR30492">
    <property type="entry name" value="METHYLGLYOXAL SYNTHASE"/>
    <property type="match status" value="1"/>
</dbReference>
<feature type="domain" description="MGS-like" evidence="3">
    <location>
        <begin position="14"/>
        <end position="158"/>
    </location>
</feature>
<dbReference type="GO" id="GO:0005829">
    <property type="term" value="C:cytosol"/>
    <property type="evidence" value="ECO:0007669"/>
    <property type="project" value="TreeGrafter"/>
</dbReference>
<dbReference type="NCBIfam" id="NF003559">
    <property type="entry name" value="PRK05234.1"/>
    <property type="match status" value="1"/>
</dbReference>
<dbReference type="PROSITE" id="PS51855">
    <property type="entry name" value="MGS"/>
    <property type="match status" value="1"/>
</dbReference>
<evidence type="ECO:0000259" key="3">
    <source>
        <dbReference type="PROSITE" id="PS51855"/>
    </source>
</evidence>
<organism evidence="4 5">
    <name type="scientific">Candidatus Segetimicrobium genomatis</name>
    <dbReference type="NCBI Taxonomy" id="2569760"/>
    <lineage>
        <taxon>Bacteria</taxon>
        <taxon>Bacillati</taxon>
        <taxon>Candidatus Sysuimicrobiota</taxon>
        <taxon>Candidatus Sysuimicrobiia</taxon>
        <taxon>Candidatus Sysuimicrobiales</taxon>
        <taxon>Candidatus Segetimicrobiaceae</taxon>
        <taxon>Candidatus Segetimicrobium</taxon>
    </lineage>
</organism>
<evidence type="ECO:0000256" key="1">
    <source>
        <dbReference type="HAMAP-Rule" id="MF_00549"/>
    </source>
</evidence>
<dbReference type="InterPro" id="IPR004363">
    <property type="entry name" value="Methylgl_synth"/>
</dbReference>
<protein>
    <recommendedName>
        <fullName evidence="1">Methylglyoxal synthase</fullName>
        <shortName evidence="1">MGS</shortName>
        <ecNumber evidence="1">4.2.3.3</ecNumber>
    </recommendedName>
</protein>
<dbReference type="EMBL" id="VBAN01000386">
    <property type="protein sequence ID" value="TMI78792.1"/>
    <property type="molecule type" value="Genomic_DNA"/>
</dbReference>
<keyword evidence="1 4" id="KW-0456">Lyase</keyword>
<dbReference type="PIRSF" id="PIRSF006614">
    <property type="entry name" value="Methylglyox_syn"/>
    <property type="match status" value="1"/>
</dbReference>
<dbReference type="CDD" id="cd01422">
    <property type="entry name" value="MGS"/>
    <property type="match status" value="1"/>
</dbReference>
<comment type="function">
    <text evidence="1">Catalyzes the formation of methylglyoxal from dihydroxyacetone phosphate.</text>
</comment>
<dbReference type="SMART" id="SM00851">
    <property type="entry name" value="MGS"/>
    <property type="match status" value="1"/>
</dbReference>
<reference evidence="4 5" key="1">
    <citation type="journal article" date="2019" name="Nat. Microbiol.">
        <title>Mediterranean grassland soil C-N compound turnover is dependent on rainfall and depth, and is mediated by genomically divergent microorganisms.</title>
        <authorList>
            <person name="Diamond S."/>
            <person name="Andeer P.F."/>
            <person name="Li Z."/>
            <person name="Crits-Christoph A."/>
            <person name="Burstein D."/>
            <person name="Anantharaman K."/>
            <person name="Lane K.R."/>
            <person name="Thomas B.C."/>
            <person name="Pan C."/>
            <person name="Northen T.R."/>
            <person name="Banfield J.F."/>
        </authorList>
    </citation>
    <scope>NUCLEOTIDE SEQUENCE [LARGE SCALE GENOMIC DNA]</scope>
    <source>
        <strain evidence="4">NP_6</strain>
    </source>
</reference>
<feature type="binding site" evidence="1">
    <location>
        <position position="107"/>
    </location>
    <ligand>
        <name>substrate</name>
    </ligand>
</feature>
<name>A0A537J617_9BACT</name>
<evidence type="ECO:0000313" key="4">
    <source>
        <dbReference type="EMBL" id="TMI78792.1"/>
    </source>
</evidence>
<dbReference type="InterPro" id="IPR036914">
    <property type="entry name" value="MGS-like_dom_sf"/>
</dbReference>
<sequence>MNASRNPIEAWSSDPSPGPRKRIALVAHDEKKNDLLEWARFNRLLLQHHDLYATDSTGRLLERELGIEVTKLHSGPLGGDQQIGAKIATGEIDFLVFFWDPLQSHPHDPDVRALLRVAVVWNVPVACNRASADFMISSPLMREPYQRIIPPHERAAVD</sequence>